<protein>
    <submittedName>
        <fullName evidence="6">Anaerobic selenocysteine-containing dehydrogenase</fullName>
    </submittedName>
</protein>
<dbReference type="GO" id="GO:0016491">
    <property type="term" value="F:oxidoreductase activity"/>
    <property type="evidence" value="ECO:0007669"/>
    <property type="project" value="InterPro"/>
</dbReference>
<dbReference type="GO" id="GO:0051536">
    <property type="term" value="F:iron-sulfur cluster binding"/>
    <property type="evidence" value="ECO:0007669"/>
    <property type="project" value="UniProtKB-KW"/>
</dbReference>
<dbReference type="EMBL" id="FWXY01000032">
    <property type="protein sequence ID" value="SMD09484.1"/>
    <property type="molecule type" value="Genomic_DNA"/>
</dbReference>
<keyword evidence="2" id="KW-0479">Metal-binding</keyword>
<dbReference type="SUPFAM" id="SSF53706">
    <property type="entry name" value="Formate dehydrogenase/DMSO reductase, domains 1-3"/>
    <property type="match status" value="1"/>
</dbReference>
<evidence type="ECO:0000256" key="3">
    <source>
        <dbReference type="ARBA" id="ARBA00023004"/>
    </source>
</evidence>
<accession>A0A1W2EIG9</accession>
<proteinExistence type="inferred from homology"/>
<dbReference type="Gene3D" id="3.40.50.740">
    <property type="match status" value="1"/>
</dbReference>
<reference evidence="6 7" key="1">
    <citation type="submission" date="2017-04" db="EMBL/GenBank/DDBJ databases">
        <authorList>
            <person name="Afonso C.L."/>
            <person name="Miller P.J."/>
            <person name="Scott M.A."/>
            <person name="Spackman E."/>
            <person name="Goraichik I."/>
            <person name="Dimitrov K.M."/>
            <person name="Suarez D.L."/>
            <person name="Swayne D.E."/>
        </authorList>
    </citation>
    <scope>NUCLEOTIDE SEQUENCE [LARGE SCALE GENOMIC DNA]</scope>
    <source>
        <strain evidence="6 7">DSM 3385</strain>
    </source>
</reference>
<dbReference type="Gene3D" id="3.40.228.10">
    <property type="entry name" value="Dimethylsulfoxide Reductase, domain 2"/>
    <property type="match status" value="1"/>
</dbReference>
<dbReference type="RefSeq" id="WP_212638024.1">
    <property type="nucleotide sequence ID" value="NZ_FWXY01000032.1"/>
</dbReference>
<sequence length="684" mass="77345">MEKKQHYKSMCRMCNNHCGINVYVENGRVVNITGLKEHRWNHGRLCVKGRLGVDLVNAPDRLKKPLKRVGSQWQEIDLEQAYDEIAEKIKKIQQTWGNRAMGIWKGEAVGFLTQEELARRFAHAIGSPNYFSNDSQCYVGRWIGYALVSGTWAEPDFANAKCTVIWGSNPPYAHPNMTQSILQGRENGGRLIVIDVRLSAMARQADDFIQILPGTDGALALGLARQLIRDDLISHEFIKGYTHGFDAYADHAKAFTPERVEKETGIPAERVVDIARKIGNARPKVCIYAGNGLEHHENGINNVRAIACLDGLLGSLDEEGGNFIPEKIPLRSLTLYDEKPLRHLGPIGADKFPVLYDFRQECHTMSAMDTILTQKPYPLKGMVLTGANPALTNPNSRKVIQALKALDLFVVRELFMTETAELAHYVLPAATYLEHSELHTYPVCQSIGISPEIVTFPECDYDYMFWKKLAHRLGASHYFPWEDENELNQWILKDTGITVETLFDHPEGFKYKSRHFQKYKKEKFNTPSGKFEFVSDYLKGHGYSHVPEYIAPTYMSDPNPEYPYVLVTGARKLFYCHGRNRNFKRCRTAIPHGEIEMHPHDARQLGVDTGDVVTVTSSVGSVDIPVTVVPHSHILPGVTQITHGWKESNVNLITHDDRNDPIDGFPLMKSVEVKIKPKRQEDGE</sequence>
<organism evidence="6 7">
    <name type="scientific">Desulfocicer vacuolatum DSM 3385</name>
    <dbReference type="NCBI Taxonomy" id="1121400"/>
    <lineage>
        <taxon>Bacteria</taxon>
        <taxon>Pseudomonadati</taxon>
        <taxon>Thermodesulfobacteriota</taxon>
        <taxon>Desulfobacteria</taxon>
        <taxon>Desulfobacterales</taxon>
        <taxon>Desulfobacteraceae</taxon>
        <taxon>Desulfocicer</taxon>
    </lineage>
</organism>
<evidence type="ECO:0000256" key="4">
    <source>
        <dbReference type="ARBA" id="ARBA00023014"/>
    </source>
</evidence>
<dbReference type="InterPro" id="IPR009010">
    <property type="entry name" value="Asp_de-COase-like_dom_sf"/>
</dbReference>
<keyword evidence="3" id="KW-0408">Iron</keyword>
<dbReference type="SUPFAM" id="SSF50692">
    <property type="entry name" value="ADC-like"/>
    <property type="match status" value="1"/>
</dbReference>
<dbReference type="SMART" id="SM00926">
    <property type="entry name" value="Molybdop_Fe4S4"/>
    <property type="match status" value="1"/>
</dbReference>
<dbReference type="Pfam" id="PF04879">
    <property type="entry name" value="Molybdop_Fe4S4"/>
    <property type="match status" value="1"/>
</dbReference>
<evidence type="ECO:0000313" key="7">
    <source>
        <dbReference type="Proteomes" id="UP000192418"/>
    </source>
</evidence>
<dbReference type="InterPro" id="IPR006963">
    <property type="entry name" value="Mopterin_OxRdtase_4Fe-4S_dom"/>
</dbReference>
<keyword evidence="4" id="KW-0411">Iron-sulfur</keyword>
<dbReference type="Pfam" id="PF01568">
    <property type="entry name" value="Molydop_binding"/>
    <property type="match status" value="1"/>
</dbReference>
<dbReference type="Gene3D" id="2.20.25.90">
    <property type="entry name" value="ADC-like domains"/>
    <property type="match status" value="1"/>
</dbReference>
<dbReference type="PANTHER" id="PTHR43742">
    <property type="entry name" value="TRIMETHYLAMINE-N-OXIDE REDUCTASE"/>
    <property type="match status" value="1"/>
</dbReference>
<dbReference type="Gene3D" id="2.40.40.20">
    <property type="match status" value="1"/>
</dbReference>
<dbReference type="InterPro" id="IPR050612">
    <property type="entry name" value="Prok_Mopterin_Oxidored"/>
</dbReference>
<dbReference type="GO" id="GO:0046872">
    <property type="term" value="F:metal ion binding"/>
    <property type="evidence" value="ECO:0007669"/>
    <property type="project" value="UniProtKB-KW"/>
</dbReference>
<dbReference type="Proteomes" id="UP000192418">
    <property type="component" value="Unassembled WGS sequence"/>
</dbReference>
<gene>
    <name evidence="6" type="ORF">SAMN02746065_13212</name>
</gene>
<dbReference type="InterPro" id="IPR006657">
    <property type="entry name" value="MoPterin_dinucl-bd_dom"/>
</dbReference>
<dbReference type="Pfam" id="PF00384">
    <property type="entry name" value="Molybdopterin"/>
    <property type="match status" value="1"/>
</dbReference>
<dbReference type="STRING" id="1121400.SAMN02746065_13212"/>
<evidence type="ECO:0000259" key="5">
    <source>
        <dbReference type="PROSITE" id="PS51669"/>
    </source>
</evidence>
<dbReference type="PROSITE" id="PS51669">
    <property type="entry name" value="4FE4S_MOW_BIS_MGD"/>
    <property type="match status" value="1"/>
</dbReference>
<dbReference type="GO" id="GO:0043546">
    <property type="term" value="F:molybdopterin cofactor binding"/>
    <property type="evidence" value="ECO:0007669"/>
    <property type="project" value="InterPro"/>
</dbReference>
<evidence type="ECO:0000313" key="6">
    <source>
        <dbReference type="EMBL" id="SMD09484.1"/>
    </source>
</evidence>
<feature type="domain" description="4Fe-4S Mo/W bis-MGD-type" evidence="5">
    <location>
        <begin position="4"/>
        <end position="60"/>
    </location>
</feature>
<name>A0A1W2EIG9_9BACT</name>
<dbReference type="InterPro" id="IPR006656">
    <property type="entry name" value="Mopterin_OxRdtase"/>
</dbReference>
<keyword evidence="7" id="KW-1185">Reference proteome</keyword>
<evidence type="ECO:0000256" key="2">
    <source>
        <dbReference type="ARBA" id="ARBA00022723"/>
    </source>
</evidence>
<dbReference type="AlphaFoldDB" id="A0A1W2EIG9"/>
<evidence type="ECO:0000256" key="1">
    <source>
        <dbReference type="ARBA" id="ARBA00010312"/>
    </source>
</evidence>
<comment type="similarity">
    <text evidence="1">Belongs to the prokaryotic molybdopterin-containing oxidoreductase family.</text>
</comment>